<accession>A0A0A1FBK3</accession>
<name>A0A0A1FBK3_9BURK</name>
<keyword evidence="2" id="KW-1185">Reference proteome</keyword>
<proteinExistence type="predicted"/>
<reference evidence="2" key="1">
    <citation type="journal article" date="2014" name="Soil Biol. Biochem.">
        <title>Structure and function of bacterial communities in ageing soils: Insights from the Mendocino ecological staircase.</title>
        <authorList>
            <person name="Uroz S."/>
            <person name="Tech J.J."/>
            <person name="Sawaya N.A."/>
            <person name="Frey-Klett P."/>
            <person name="Leveau J.H.J."/>
        </authorList>
    </citation>
    <scope>NUCLEOTIDE SEQUENCE [LARGE SCALE GENOMIC DNA]</scope>
    <source>
        <strain evidence="2">Cal35</strain>
    </source>
</reference>
<dbReference type="Proteomes" id="UP000030302">
    <property type="component" value="Chromosome"/>
</dbReference>
<evidence type="ECO:0000313" key="2">
    <source>
        <dbReference type="Proteomes" id="UP000030302"/>
    </source>
</evidence>
<dbReference type="EMBL" id="CP009962">
    <property type="protein sequence ID" value="AIY42123.1"/>
    <property type="molecule type" value="Genomic_DNA"/>
</dbReference>
<dbReference type="STRING" id="279058.LT85_2965"/>
<evidence type="ECO:0000313" key="1">
    <source>
        <dbReference type="EMBL" id="AIY42123.1"/>
    </source>
</evidence>
<protein>
    <submittedName>
        <fullName evidence="1">Uncharacterized protein</fullName>
    </submittedName>
</protein>
<organism evidence="1 2">
    <name type="scientific">Collimonas arenae</name>
    <dbReference type="NCBI Taxonomy" id="279058"/>
    <lineage>
        <taxon>Bacteria</taxon>
        <taxon>Pseudomonadati</taxon>
        <taxon>Pseudomonadota</taxon>
        <taxon>Betaproteobacteria</taxon>
        <taxon>Burkholderiales</taxon>
        <taxon>Oxalobacteraceae</taxon>
        <taxon>Collimonas</taxon>
    </lineage>
</organism>
<dbReference type="KEGG" id="care:LT85_2965"/>
<gene>
    <name evidence="1" type="ORF">LT85_2965</name>
</gene>
<dbReference type="AlphaFoldDB" id="A0A0A1FBK3"/>
<dbReference type="HOGENOM" id="CLU_3326717_0_0_4"/>
<sequence length="38" mass="4071">MDVLRLGKHDNGGSLALGFAAILFLKFDCVKPDAPPQD</sequence>